<dbReference type="SUPFAM" id="SSF88659">
    <property type="entry name" value="Sigma3 and sigma4 domains of RNA polymerase sigma factors"/>
    <property type="match status" value="1"/>
</dbReference>
<protein>
    <recommendedName>
        <fullName evidence="3">Phage transcriptional regulator, ArpU family</fullName>
    </recommendedName>
</protein>
<proteinExistence type="predicted"/>
<dbReference type="Gene3D" id="1.20.140.160">
    <property type="match status" value="1"/>
</dbReference>
<dbReference type="OrthoDB" id="2305172at2"/>
<dbReference type="NCBIfam" id="TIGR01637">
    <property type="entry name" value="phage_arpU"/>
    <property type="match status" value="1"/>
</dbReference>
<sequence>MIFDEVDQKKTADKVDTFFKKDYERLKVMASVSIGSSSYGERVSESKLNGQEERYTRKAWASQIVEAVQTAINSCDERCKNLLELRYLKNYAVWQVAQNIGYSDSMYHQLRRKACNQFADAFEVVAEPLLGDDSDLHVYK</sequence>
<dbReference type="Proteomes" id="UP000051048">
    <property type="component" value="Unassembled WGS sequence"/>
</dbReference>
<organism evidence="1 2">
    <name type="scientific">Ligilactobacillus equi DSM 15833 = JCM 10991</name>
    <dbReference type="NCBI Taxonomy" id="1423740"/>
    <lineage>
        <taxon>Bacteria</taxon>
        <taxon>Bacillati</taxon>
        <taxon>Bacillota</taxon>
        <taxon>Bacilli</taxon>
        <taxon>Lactobacillales</taxon>
        <taxon>Lactobacillaceae</taxon>
        <taxon>Ligilactobacillus</taxon>
    </lineage>
</organism>
<dbReference type="PATRIC" id="fig|1423740.3.peg.502"/>
<evidence type="ECO:0000313" key="1">
    <source>
        <dbReference type="EMBL" id="KRL79518.1"/>
    </source>
</evidence>
<evidence type="ECO:0000313" key="2">
    <source>
        <dbReference type="Proteomes" id="UP000051048"/>
    </source>
</evidence>
<dbReference type="RefSeq" id="WP_025021343.1">
    <property type="nucleotide sequence ID" value="NZ_AZFH01000096.1"/>
</dbReference>
<dbReference type="InterPro" id="IPR006524">
    <property type="entry name" value="ArpU-like"/>
</dbReference>
<dbReference type="AlphaFoldDB" id="A0A0R1TFX6"/>
<evidence type="ECO:0008006" key="3">
    <source>
        <dbReference type="Google" id="ProtNLM"/>
    </source>
</evidence>
<comment type="caution">
    <text evidence="1">The sequence shown here is derived from an EMBL/GenBank/DDBJ whole genome shotgun (WGS) entry which is preliminary data.</text>
</comment>
<accession>A0A0R1TFX6</accession>
<dbReference type="EMBL" id="AZFH01000096">
    <property type="protein sequence ID" value="KRL79518.1"/>
    <property type="molecule type" value="Genomic_DNA"/>
</dbReference>
<name>A0A0R1TFX6_9LACO</name>
<dbReference type="InterPro" id="IPR013324">
    <property type="entry name" value="RNA_pol_sigma_r3/r4-like"/>
</dbReference>
<reference evidence="1 2" key="1">
    <citation type="journal article" date="2015" name="Genome Announc.">
        <title>Expanding the biotechnology potential of lactobacilli through comparative genomics of 213 strains and associated genera.</title>
        <authorList>
            <person name="Sun Z."/>
            <person name="Harris H.M."/>
            <person name="McCann A."/>
            <person name="Guo C."/>
            <person name="Argimon S."/>
            <person name="Zhang W."/>
            <person name="Yang X."/>
            <person name="Jeffery I.B."/>
            <person name="Cooney J.C."/>
            <person name="Kagawa T.F."/>
            <person name="Liu W."/>
            <person name="Song Y."/>
            <person name="Salvetti E."/>
            <person name="Wrobel A."/>
            <person name="Rasinkangas P."/>
            <person name="Parkhill J."/>
            <person name="Rea M.C."/>
            <person name="O'Sullivan O."/>
            <person name="Ritari J."/>
            <person name="Douillard F.P."/>
            <person name="Paul Ross R."/>
            <person name="Yang R."/>
            <person name="Briner A.E."/>
            <person name="Felis G.E."/>
            <person name="de Vos W.M."/>
            <person name="Barrangou R."/>
            <person name="Klaenhammer T.R."/>
            <person name="Caufield P.W."/>
            <person name="Cui Y."/>
            <person name="Zhang H."/>
            <person name="O'Toole P.W."/>
        </authorList>
    </citation>
    <scope>NUCLEOTIDE SEQUENCE [LARGE SCALE GENOMIC DNA]</scope>
    <source>
        <strain evidence="1 2">DSM 15833</strain>
    </source>
</reference>
<gene>
    <name evidence="1" type="ORF">FC36_GL000466</name>
</gene>
<dbReference type="STRING" id="1423740.FC36_GL000466"/>